<keyword evidence="6 14" id="KW-0375">Hydrogen ion transport</keyword>
<geneLocation type="mitochondrion" evidence="15"/>
<comment type="function">
    <text evidence="12">Subunit 8, of the mitochondrial membrane ATP synthase complex (F(1)F(0) ATP synthase or Complex V) that produces ATP from ADP in the presence of a proton gradient across the membrane which is generated by electron transport complexes of the respiratory chain. ATP synthase complex consist of a soluble F(1) head domain - the catalytic core - and a membrane F(1) domain - the membrane proton channel. These two domains are linked by a central stalk rotating inside the F(1) region and a stationary peripheral stalk. During catalysis, ATP synthesis in the catalytic domain of F(1) is coupled via a rotary mechanism of the central stalk subunits to proton translocation. In vivo, can only synthesize ATP although its ATP hydrolase activity can be activated artificially in vitro. Part of the complex F(0) domain.</text>
</comment>
<evidence type="ECO:0000256" key="5">
    <source>
        <dbReference type="ARBA" id="ARBA00022692"/>
    </source>
</evidence>
<dbReference type="RefSeq" id="YP_010960461.1">
    <property type="nucleotide sequence ID" value="NC_083166.1"/>
</dbReference>
<evidence type="ECO:0000256" key="8">
    <source>
        <dbReference type="ARBA" id="ARBA00023065"/>
    </source>
</evidence>
<dbReference type="InterPro" id="IPR001421">
    <property type="entry name" value="ATP8_metazoa"/>
</dbReference>
<accession>A0AA95Z4E4</accession>
<dbReference type="GO" id="GO:0031966">
    <property type="term" value="C:mitochondrial membrane"/>
    <property type="evidence" value="ECO:0007669"/>
    <property type="project" value="UniProtKB-SubCell"/>
</dbReference>
<evidence type="ECO:0000256" key="10">
    <source>
        <dbReference type="ARBA" id="ARBA00023136"/>
    </source>
</evidence>
<evidence type="ECO:0000256" key="6">
    <source>
        <dbReference type="ARBA" id="ARBA00022781"/>
    </source>
</evidence>
<keyword evidence="8 14" id="KW-0406">Ion transport</keyword>
<comment type="similarity">
    <text evidence="2 14">Belongs to the ATPase protein 8 family.</text>
</comment>
<evidence type="ECO:0000256" key="3">
    <source>
        <dbReference type="ARBA" id="ARBA00022448"/>
    </source>
</evidence>
<reference evidence="15" key="1">
    <citation type="submission" date="2023-09" db="EMBL/GenBank/DDBJ databases">
        <title>Mitochondrial Genomes of Fishes Derived by Genome Skimming.</title>
        <authorList>
            <person name="Bemis K."/>
            <person name="Collins A."/>
            <person name="Craine J.M."/>
            <person name="Hoban M."/>
            <person name="Leopold D.R."/>
            <person name="Meyer C."/>
            <person name="Murphy K.R."/>
            <person name="Pitassy D.E."/>
            <person name="Whitney J."/>
        </authorList>
    </citation>
    <scope>NUCLEOTIDE SEQUENCE</scope>
</reference>
<dbReference type="Pfam" id="PF00895">
    <property type="entry name" value="ATP-synt_8"/>
    <property type="match status" value="1"/>
</dbReference>
<keyword evidence="9 14" id="KW-0496">Mitochondrion</keyword>
<evidence type="ECO:0000256" key="13">
    <source>
        <dbReference type="ARBA" id="ARBA00064647"/>
    </source>
</evidence>
<dbReference type="InterPro" id="IPR050635">
    <property type="entry name" value="ATPase_protein_8"/>
</dbReference>
<evidence type="ECO:0000256" key="11">
    <source>
        <dbReference type="ARBA" id="ARBA00023310"/>
    </source>
</evidence>
<evidence type="ECO:0000256" key="2">
    <source>
        <dbReference type="ARBA" id="ARBA00008892"/>
    </source>
</evidence>
<dbReference type="CTD" id="4509"/>
<evidence type="ECO:0000256" key="9">
    <source>
        <dbReference type="ARBA" id="ARBA00023128"/>
    </source>
</evidence>
<keyword evidence="10" id="KW-0472">Membrane</keyword>
<sequence>MPQLNPKPWLLVLLFSWLCLLTLVPLKVTNHLFIKPDKAQSAVKKTKEGWTWPWT</sequence>
<dbReference type="GO" id="GO:0015986">
    <property type="term" value="P:proton motive force-driven ATP synthesis"/>
    <property type="evidence" value="ECO:0007669"/>
    <property type="project" value="InterPro"/>
</dbReference>
<comment type="subunit">
    <text evidence="13">Component of the ATP synthase complex composed at least of ATP5F1A/subunit alpha, ATP5F1B/subunit beta, ATP5MC1/subunit c (homooctomer), MT-ATP6/subunit a, MT-ATP8/subunit 8, ATP5ME/subunit e, ATP5MF/subunit f, ATP5MG/subunit g, ATP5MK/subunit k, ATP5MJ/subunit j, ATP5F1C/subunit gamma, ATP5F1D/subunit delta, ATP5F1E/subunit epsilon, ATP5PF/subunit F6, ATP5PB/subunit b, ATP5PD/subunit d, ATP5PO/subunit OSCP. ATP synthase complex consists of a soluble F(1) head domain (subunits alpha(3) and beta(3)) - the catalytic core - and a membrane F(0) domain - the membrane proton channel (subunits c, a, 8, e, f, g, k and j). These two domains are linked by a central stalk (subunits gamma, delta, and epsilon) rotating inside the F1 region and a stationary peripheral stalk (subunits F6, b, d, and OSCP).</text>
</comment>
<evidence type="ECO:0000256" key="7">
    <source>
        <dbReference type="ARBA" id="ARBA00022989"/>
    </source>
</evidence>
<keyword evidence="3 14" id="KW-0813">Transport</keyword>
<organism evidence="15">
    <name type="scientific">Scorpaena brachyptera</name>
    <dbReference type="NCBI Taxonomy" id="2996722"/>
    <lineage>
        <taxon>Eukaryota</taxon>
        <taxon>Metazoa</taxon>
        <taxon>Chordata</taxon>
        <taxon>Craniata</taxon>
        <taxon>Vertebrata</taxon>
        <taxon>Euteleostomi</taxon>
        <taxon>Actinopterygii</taxon>
        <taxon>Neopterygii</taxon>
        <taxon>Teleostei</taxon>
        <taxon>Neoteleostei</taxon>
        <taxon>Acanthomorphata</taxon>
        <taxon>Eupercaria</taxon>
        <taxon>Perciformes</taxon>
        <taxon>Scorpaenoidei</taxon>
        <taxon>Scorpaenidae</taxon>
        <taxon>Scorpaeninae</taxon>
        <taxon>Scorpaena</taxon>
    </lineage>
</organism>
<evidence type="ECO:0000313" key="15">
    <source>
        <dbReference type="EMBL" id="WNH37838.1"/>
    </source>
</evidence>
<dbReference type="PANTHER" id="PTHR39937">
    <property type="entry name" value="ATP SYNTHASE PROTEIN 8"/>
    <property type="match status" value="1"/>
</dbReference>
<dbReference type="EMBL" id="OR581006">
    <property type="protein sequence ID" value="WNH37838.1"/>
    <property type="molecule type" value="Genomic_DNA"/>
</dbReference>
<dbReference type="GO" id="GO:0045259">
    <property type="term" value="C:proton-transporting ATP synthase complex"/>
    <property type="evidence" value="ECO:0007669"/>
    <property type="project" value="UniProtKB-KW"/>
</dbReference>
<evidence type="ECO:0000256" key="12">
    <source>
        <dbReference type="ARBA" id="ARBA00053067"/>
    </source>
</evidence>
<evidence type="ECO:0000256" key="14">
    <source>
        <dbReference type="RuleBase" id="RU003661"/>
    </source>
</evidence>
<comment type="subcellular location">
    <subcellularLocation>
        <location evidence="1 14">Mitochondrion membrane</location>
        <topology evidence="1 14">Single-pass membrane protein</topology>
    </subcellularLocation>
</comment>
<keyword evidence="4 14" id="KW-0138">CF(0)</keyword>
<name>A0AA95Z4E4_9TELE</name>
<dbReference type="GeneID" id="85137330"/>
<proteinExistence type="inferred from homology"/>
<dbReference type="AlphaFoldDB" id="A0AA95Z4E4"/>
<dbReference type="PANTHER" id="PTHR39937:SF1">
    <property type="entry name" value="ATP SYNTHASE PROTEIN 8"/>
    <property type="match status" value="1"/>
</dbReference>
<keyword evidence="7" id="KW-1133">Transmembrane helix</keyword>
<keyword evidence="11" id="KW-0066">ATP synthesis</keyword>
<dbReference type="GO" id="GO:0015078">
    <property type="term" value="F:proton transmembrane transporter activity"/>
    <property type="evidence" value="ECO:0007669"/>
    <property type="project" value="InterPro"/>
</dbReference>
<protein>
    <recommendedName>
        <fullName evidence="14">ATP synthase complex subunit 8</fullName>
    </recommendedName>
</protein>
<evidence type="ECO:0000256" key="4">
    <source>
        <dbReference type="ARBA" id="ARBA00022547"/>
    </source>
</evidence>
<evidence type="ECO:0000256" key="1">
    <source>
        <dbReference type="ARBA" id="ARBA00004304"/>
    </source>
</evidence>
<gene>
    <name evidence="15" type="primary">ATP8</name>
</gene>
<keyword evidence="5 14" id="KW-0812">Transmembrane</keyword>